<accession>A0A5M8NSQ0</accession>
<dbReference type="InterPro" id="IPR003838">
    <property type="entry name" value="ABC3_permease_C"/>
</dbReference>
<evidence type="ECO:0000259" key="7">
    <source>
        <dbReference type="Pfam" id="PF02687"/>
    </source>
</evidence>
<dbReference type="GO" id="GO:0005886">
    <property type="term" value="C:plasma membrane"/>
    <property type="evidence" value="ECO:0007669"/>
    <property type="project" value="UniProtKB-SubCell"/>
</dbReference>
<keyword evidence="4 6" id="KW-1133">Transmembrane helix</keyword>
<dbReference type="Pfam" id="PF02687">
    <property type="entry name" value="FtsX"/>
    <property type="match status" value="1"/>
</dbReference>
<feature type="domain" description="ABC3 transporter permease C-terminal" evidence="7">
    <location>
        <begin position="14"/>
        <end position="68"/>
    </location>
</feature>
<comment type="subcellular location">
    <subcellularLocation>
        <location evidence="1">Cell membrane</location>
        <topology evidence="1">Multi-pass membrane protein</topology>
    </subcellularLocation>
</comment>
<name>A0A5M8NSQ0_9BACT</name>
<evidence type="ECO:0000313" key="9">
    <source>
        <dbReference type="Proteomes" id="UP000324575"/>
    </source>
</evidence>
<keyword evidence="2" id="KW-1003">Cell membrane</keyword>
<dbReference type="AlphaFoldDB" id="A0A5M8NSQ0"/>
<evidence type="ECO:0000256" key="4">
    <source>
        <dbReference type="ARBA" id="ARBA00022989"/>
    </source>
</evidence>
<evidence type="ECO:0000256" key="3">
    <source>
        <dbReference type="ARBA" id="ARBA00022692"/>
    </source>
</evidence>
<keyword evidence="5 6" id="KW-0472">Membrane</keyword>
<feature type="transmembrane region" description="Helical" evidence="6">
    <location>
        <begin position="14"/>
        <end position="36"/>
    </location>
</feature>
<protein>
    <recommendedName>
        <fullName evidence="7">ABC3 transporter permease C-terminal domain-containing protein</fullName>
    </recommendedName>
</protein>
<evidence type="ECO:0000256" key="2">
    <source>
        <dbReference type="ARBA" id="ARBA00022475"/>
    </source>
</evidence>
<proteinExistence type="predicted"/>
<evidence type="ECO:0000256" key="1">
    <source>
        <dbReference type="ARBA" id="ARBA00004651"/>
    </source>
</evidence>
<keyword evidence="3 6" id="KW-0812">Transmembrane</keyword>
<evidence type="ECO:0000313" key="8">
    <source>
        <dbReference type="EMBL" id="KAA6300121.1"/>
    </source>
</evidence>
<dbReference type="EMBL" id="SNRX01000137">
    <property type="protein sequence ID" value="KAA6300121.1"/>
    <property type="molecule type" value="Genomic_DNA"/>
</dbReference>
<evidence type="ECO:0000256" key="5">
    <source>
        <dbReference type="ARBA" id="ARBA00023136"/>
    </source>
</evidence>
<comment type="caution">
    <text evidence="8">The sequence shown here is derived from an EMBL/GenBank/DDBJ whole genome shotgun (WGS) entry which is preliminary data.</text>
</comment>
<dbReference type="Proteomes" id="UP000324575">
    <property type="component" value="Unassembled WGS sequence"/>
</dbReference>
<sequence>MSETIAYTDAVKTIMVVLLVVALSIVLWNAGVLGGVRRYNEFGIRLALGEGKGHIYRSLLTESVFIGIRGNALMKLRVENGELKVGAFRSP</sequence>
<reference evidence="8 9" key="1">
    <citation type="submission" date="2019-03" db="EMBL/GenBank/DDBJ databases">
        <title>Single cell metagenomics reveals metabolic interactions within the superorganism composed of flagellate Streblomastix strix and complex community of Bacteroidetes bacteria on its surface.</title>
        <authorList>
            <person name="Treitli S.C."/>
            <person name="Kolisko M."/>
            <person name="Husnik F."/>
            <person name="Keeling P."/>
            <person name="Hampl V."/>
        </authorList>
    </citation>
    <scope>NUCLEOTIDE SEQUENCE [LARGE SCALE GENOMIC DNA]</scope>
    <source>
        <strain evidence="8">St1</strain>
    </source>
</reference>
<evidence type="ECO:0000256" key="6">
    <source>
        <dbReference type="SAM" id="Phobius"/>
    </source>
</evidence>
<gene>
    <name evidence="8" type="ORF">EZS26_003739</name>
</gene>
<organism evidence="8 9">
    <name type="scientific">Candidatus Ordinivivax streblomastigis</name>
    <dbReference type="NCBI Taxonomy" id="2540710"/>
    <lineage>
        <taxon>Bacteria</taxon>
        <taxon>Pseudomonadati</taxon>
        <taxon>Bacteroidota</taxon>
        <taxon>Bacteroidia</taxon>
        <taxon>Bacteroidales</taxon>
        <taxon>Candidatus Ordinivivax</taxon>
    </lineage>
</organism>